<dbReference type="GO" id="GO:0005829">
    <property type="term" value="C:cytosol"/>
    <property type="evidence" value="ECO:0007669"/>
    <property type="project" value="TreeGrafter"/>
</dbReference>
<keyword evidence="6" id="KW-0342">GTP-binding</keyword>
<keyword evidence="5" id="KW-0648">Protein biosynthesis</keyword>
<comment type="subcellular location">
    <subcellularLocation>
        <location evidence="1">Cytoplasm</location>
    </subcellularLocation>
</comment>
<dbReference type="PRINTS" id="PR00315">
    <property type="entry name" value="ELONGATNFCT"/>
</dbReference>
<dbReference type="InterPro" id="IPR015190">
    <property type="entry name" value="Elong_fac_SelB-wing-hlx_typ-2"/>
</dbReference>
<evidence type="ECO:0000259" key="9">
    <source>
        <dbReference type="PROSITE" id="PS51722"/>
    </source>
</evidence>
<dbReference type="SUPFAM" id="SSF50465">
    <property type="entry name" value="EF-Tu/eEF-1alpha/eIF2-gamma C-terminal domain"/>
    <property type="match status" value="1"/>
</dbReference>
<keyword evidence="10" id="KW-0251">Elongation factor</keyword>
<dbReference type="AlphaFoldDB" id="A0A0B0I918"/>
<sequence length="637" mass="72664">MNHYTVGMAGHIDHGKTTLTKALTNIETDRLKEEKERSISIELGYAPLKLTDEMEVSLIDVPGHERFIRQMIAGVAGIDLVMLVVAADEGVMPQTREHIDILRLLGIENGIIVVTKMTRVDDEMREIVELDIREAIEGTFLEKSRLYFVDSLSSMGIDDLKKGIASELQGRPSRDAGGAFRLPIDQVFTIHGQGTVVRGTVYEGVVNEGDVLDLLPKRIPVRARQLQVHHQSRMNVRAGQRVAINVGGVAKEEIKRGDVLVASGHYETTQTIDVGLMTVENLLFPLKQRSAIKLHIGTAEVYGKIVFFDRNELIDGNERIVCQIRLDEPIVTRRGDRFILRRPTPMETIGGGIVIDPHGEKYRFGEQTIEMLEQKMDATPIERLQQLLLDHKSLSLKDASKELNMTEVEMKELVNEGEQTYQLPTGEITSEKVVRSLKESFQMELERYHKDYPFRIGIKKAEMVQSYTHTYPKRLLEWLLVEGHKQGWFVISGPFAALPSHIPHAPKQWEKRVEHVLTSIKNEGLQVTPIAQHLAAQQLPIVLHEEVNHYLYQQELLYQIDEKLSIHREPFREAVTKLKAETEEVFTLKEAKDSTGLSRKYLVPFLEKLDKLGLTIRQEQERKWRVDEVENWLGNKS</sequence>
<dbReference type="NCBIfam" id="TIGR00475">
    <property type="entry name" value="selB"/>
    <property type="match status" value="1"/>
</dbReference>
<keyword evidence="3" id="KW-0963">Cytoplasm</keyword>
<dbReference type="Pfam" id="PF03144">
    <property type="entry name" value="GTP_EFTU_D2"/>
    <property type="match status" value="1"/>
</dbReference>
<evidence type="ECO:0000313" key="11">
    <source>
        <dbReference type="Proteomes" id="UP000030832"/>
    </source>
</evidence>
<dbReference type="InterPro" id="IPR004161">
    <property type="entry name" value="EFTu-like_2"/>
</dbReference>
<evidence type="ECO:0000256" key="7">
    <source>
        <dbReference type="ARBA" id="ARBA00025526"/>
    </source>
</evidence>
<dbReference type="Gene3D" id="1.10.10.2770">
    <property type="match status" value="1"/>
</dbReference>
<evidence type="ECO:0000256" key="5">
    <source>
        <dbReference type="ARBA" id="ARBA00022917"/>
    </source>
</evidence>
<name>A0A0B0I918_9BACI</name>
<dbReference type="InterPro" id="IPR009001">
    <property type="entry name" value="Transl_elong_EF1A/Init_IF2_C"/>
</dbReference>
<dbReference type="SUPFAM" id="SSF52540">
    <property type="entry name" value="P-loop containing nucleoside triphosphate hydrolases"/>
    <property type="match status" value="1"/>
</dbReference>
<proteinExistence type="predicted"/>
<evidence type="ECO:0000256" key="2">
    <source>
        <dbReference type="ARBA" id="ARBA00015953"/>
    </source>
</evidence>
<keyword evidence="4" id="KW-0547">Nucleotide-binding</keyword>
<dbReference type="CDD" id="cd15491">
    <property type="entry name" value="selB_III"/>
    <property type="match status" value="1"/>
</dbReference>
<dbReference type="Gene3D" id="1.10.10.10">
    <property type="entry name" value="Winged helix-like DNA-binding domain superfamily/Winged helix DNA-binding domain"/>
    <property type="match status" value="1"/>
</dbReference>
<dbReference type="Pfam" id="PF09107">
    <property type="entry name" value="WHD_3rd_SelB"/>
    <property type="match status" value="1"/>
</dbReference>
<dbReference type="SUPFAM" id="SSF50447">
    <property type="entry name" value="Translation proteins"/>
    <property type="match status" value="1"/>
</dbReference>
<dbReference type="CDD" id="cd04171">
    <property type="entry name" value="SelB"/>
    <property type="match status" value="1"/>
</dbReference>
<dbReference type="InterPro" id="IPR057335">
    <property type="entry name" value="Beta-barrel_SelB"/>
</dbReference>
<dbReference type="InterPro" id="IPR036390">
    <property type="entry name" value="WH_DNA-bd_sf"/>
</dbReference>
<dbReference type="CDD" id="cd03696">
    <property type="entry name" value="SelB_II"/>
    <property type="match status" value="1"/>
</dbReference>
<dbReference type="Pfam" id="PF09106">
    <property type="entry name" value="WHD_2nd_SelB"/>
    <property type="match status" value="1"/>
</dbReference>
<organism evidence="10 11">
    <name type="scientific">Halalkalibacter okhensis</name>
    <dbReference type="NCBI Taxonomy" id="333138"/>
    <lineage>
        <taxon>Bacteria</taxon>
        <taxon>Bacillati</taxon>
        <taxon>Bacillota</taxon>
        <taxon>Bacilli</taxon>
        <taxon>Bacillales</taxon>
        <taxon>Bacillaceae</taxon>
        <taxon>Halalkalibacter</taxon>
    </lineage>
</organism>
<accession>A0A0B0I918</accession>
<dbReference type="Pfam" id="PF25461">
    <property type="entry name" value="Beta-barrel_SelB"/>
    <property type="match status" value="1"/>
</dbReference>
<gene>
    <name evidence="10" type="ORF">LQ50_25530</name>
</gene>
<dbReference type="NCBIfam" id="TIGR00231">
    <property type="entry name" value="small_GTP"/>
    <property type="match status" value="1"/>
</dbReference>
<keyword evidence="11" id="KW-1185">Reference proteome</keyword>
<dbReference type="InterPro" id="IPR036388">
    <property type="entry name" value="WH-like_DNA-bd_sf"/>
</dbReference>
<dbReference type="InterPro" id="IPR015191">
    <property type="entry name" value="SelB_WHD4"/>
</dbReference>
<dbReference type="InterPro" id="IPR005225">
    <property type="entry name" value="Small_GTP-bd"/>
</dbReference>
<dbReference type="GO" id="GO:0003746">
    <property type="term" value="F:translation elongation factor activity"/>
    <property type="evidence" value="ECO:0007669"/>
    <property type="project" value="UniProtKB-KW"/>
</dbReference>
<protein>
    <recommendedName>
        <fullName evidence="2">Selenocysteine-specific elongation factor</fullName>
    </recommendedName>
    <alternativeName>
        <fullName evidence="8">SelB translation factor</fullName>
    </alternativeName>
</protein>
<dbReference type="PANTHER" id="PTHR43721:SF22">
    <property type="entry name" value="ELONGATION FACTOR TU, MITOCHONDRIAL"/>
    <property type="match status" value="1"/>
</dbReference>
<dbReference type="InterPro" id="IPR009000">
    <property type="entry name" value="Transl_B-barrel_sf"/>
</dbReference>
<dbReference type="InterPro" id="IPR000795">
    <property type="entry name" value="T_Tr_GTP-bd_dom"/>
</dbReference>
<dbReference type="GO" id="GO:0001514">
    <property type="term" value="P:selenocysteine incorporation"/>
    <property type="evidence" value="ECO:0007669"/>
    <property type="project" value="InterPro"/>
</dbReference>
<evidence type="ECO:0000313" key="10">
    <source>
        <dbReference type="EMBL" id="KHF37760.1"/>
    </source>
</evidence>
<dbReference type="PROSITE" id="PS51722">
    <property type="entry name" value="G_TR_2"/>
    <property type="match status" value="1"/>
</dbReference>
<dbReference type="EMBL" id="JRJU01000075">
    <property type="protein sequence ID" value="KHF37760.1"/>
    <property type="molecule type" value="Genomic_DNA"/>
</dbReference>
<dbReference type="PANTHER" id="PTHR43721">
    <property type="entry name" value="ELONGATION FACTOR TU-RELATED"/>
    <property type="match status" value="1"/>
</dbReference>
<dbReference type="GO" id="GO:0003723">
    <property type="term" value="F:RNA binding"/>
    <property type="evidence" value="ECO:0007669"/>
    <property type="project" value="InterPro"/>
</dbReference>
<dbReference type="STRING" id="333138.LQ50_25530"/>
<comment type="caution">
    <text evidence="10">The sequence shown here is derived from an EMBL/GenBank/DDBJ whole genome shotgun (WGS) entry which is preliminary data.</text>
</comment>
<dbReference type="Gene3D" id="2.40.30.10">
    <property type="entry name" value="Translation factors"/>
    <property type="match status" value="2"/>
</dbReference>
<dbReference type="GO" id="GO:0003924">
    <property type="term" value="F:GTPase activity"/>
    <property type="evidence" value="ECO:0007669"/>
    <property type="project" value="InterPro"/>
</dbReference>
<dbReference type="InterPro" id="IPR050055">
    <property type="entry name" value="EF-Tu_GTPase"/>
</dbReference>
<dbReference type="Proteomes" id="UP000030832">
    <property type="component" value="Unassembled WGS sequence"/>
</dbReference>
<evidence type="ECO:0000256" key="1">
    <source>
        <dbReference type="ARBA" id="ARBA00004496"/>
    </source>
</evidence>
<dbReference type="RefSeq" id="WP_034634210.1">
    <property type="nucleotide sequence ID" value="NZ_JRJU01000075.1"/>
</dbReference>
<dbReference type="Gene3D" id="3.40.50.300">
    <property type="entry name" value="P-loop containing nucleotide triphosphate hydrolases"/>
    <property type="match status" value="1"/>
</dbReference>
<evidence type="ECO:0000256" key="4">
    <source>
        <dbReference type="ARBA" id="ARBA00022741"/>
    </source>
</evidence>
<dbReference type="SUPFAM" id="SSF46785">
    <property type="entry name" value="Winged helix' DNA-binding domain"/>
    <property type="match status" value="2"/>
</dbReference>
<evidence type="ECO:0000256" key="6">
    <source>
        <dbReference type="ARBA" id="ARBA00023134"/>
    </source>
</evidence>
<dbReference type="eggNOG" id="COG3276">
    <property type="taxonomic scope" value="Bacteria"/>
</dbReference>
<evidence type="ECO:0000256" key="8">
    <source>
        <dbReference type="ARBA" id="ARBA00031615"/>
    </source>
</evidence>
<dbReference type="InterPro" id="IPR027417">
    <property type="entry name" value="P-loop_NTPase"/>
</dbReference>
<dbReference type="GO" id="GO:0005525">
    <property type="term" value="F:GTP binding"/>
    <property type="evidence" value="ECO:0007669"/>
    <property type="project" value="UniProtKB-KW"/>
</dbReference>
<dbReference type="InterPro" id="IPR004535">
    <property type="entry name" value="Transl_elong_SelB"/>
</dbReference>
<dbReference type="Pfam" id="PF00009">
    <property type="entry name" value="GTP_EFTU"/>
    <property type="match status" value="1"/>
</dbReference>
<evidence type="ECO:0000256" key="3">
    <source>
        <dbReference type="ARBA" id="ARBA00022490"/>
    </source>
</evidence>
<feature type="domain" description="Tr-type G" evidence="9">
    <location>
        <begin position="1"/>
        <end position="173"/>
    </location>
</feature>
<comment type="function">
    <text evidence="7">Translation factor necessary for the incorporation of selenocysteine into proteins. It probably replaces EF-Tu for the insertion of selenocysteine directed by the UGA codon. SelB binds GTP and GDP.</text>
</comment>
<dbReference type="OrthoDB" id="9804504at2"/>
<reference evidence="10 11" key="1">
    <citation type="submission" date="2014-09" db="EMBL/GenBank/DDBJ databases">
        <title>Genome sequencing and annotation of Bacillus Okhensis strain Kh10-101T.</title>
        <authorList>
            <person name="Prakash J.S."/>
        </authorList>
    </citation>
    <scope>NUCLEOTIDE SEQUENCE [LARGE SCALE GENOMIC DNA]</scope>
    <source>
        <strain evidence="11">Kh10-101T</strain>
    </source>
</reference>